<comment type="caution">
    <text evidence="1">The sequence shown here is derived from an EMBL/GenBank/DDBJ whole genome shotgun (WGS) entry which is preliminary data.</text>
</comment>
<keyword evidence="2" id="KW-1185">Reference proteome</keyword>
<protein>
    <submittedName>
        <fullName evidence="1">Uncharacterized protein</fullName>
    </submittedName>
</protein>
<sequence>MLDVLSTAIHLLRKPLSILLFLWLLGFIMGQVSQTLRTVFLPICVIPGISSSRMCRSLASNLSSGRRVSQWADYPKLVDVQSKTFGQLMNEVVGDSALALEIKKAEMATTDLIALIKISDLKARDALVGSLDEFVHDSKKVGRGMQKFASRVGGAVDNIMAMNEFALLSIESARNAEPSFWSLTSLVPGKSRRKKLDMIIAKTFEDAMDVLSTNMERLILEAEANYQNLNALEEQLGTLHELISREDSSLASAKTELLADLWTKLGGNRKTLRNFDSHLVLLRELGTYRKQALVHVVAALQVLRTMSEDMEDMRERVAEPNLVGPNVPVEVHMKSIHMGLERLREGRTKAKRLSEDAVRRVLLIDEPESGEGV</sequence>
<dbReference type="Proteomes" id="UP000724874">
    <property type="component" value="Unassembled WGS sequence"/>
</dbReference>
<accession>A0A9P5TQK4</accession>
<evidence type="ECO:0000313" key="2">
    <source>
        <dbReference type="Proteomes" id="UP000724874"/>
    </source>
</evidence>
<name>A0A9P5TQK4_GYMJU</name>
<proteinExistence type="predicted"/>
<evidence type="ECO:0000313" key="1">
    <source>
        <dbReference type="EMBL" id="KAF8905067.1"/>
    </source>
</evidence>
<dbReference type="EMBL" id="JADNYJ010000024">
    <property type="protein sequence ID" value="KAF8905067.1"/>
    <property type="molecule type" value="Genomic_DNA"/>
</dbReference>
<dbReference type="OrthoDB" id="4179406at2759"/>
<reference evidence="1" key="1">
    <citation type="submission" date="2020-11" db="EMBL/GenBank/DDBJ databases">
        <authorList>
            <consortium name="DOE Joint Genome Institute"/>
            <person name="Ahrendt S."/>
            <person name="Riley R."/>
            <person name="Andreopoulos W."/>
            <person name="LaButti K."/>
            <person name="Pangilinan J."/>
            <person name="Ruiz-duenas F.J."/>
            <person name="Barrasa J.M."/>
            <person name="Sanchez-Garcia M."/>
            <person name="Camarero S."/>
            <person name="Miyauchi S."/>
            <person name="Serrano A."/>
            <person name="Linde D."/>
            <person name="Babiker R."/>
            <person name="Drula E."/>
            <person name="Ayuso-Fernandez I."/>
            <person name="Pacheco R."/>
            <person name="Padilla G."/>
            <person name="Ferreira P."/>
            <person name="Barriuso J."/>
            <person name="Kellner H."/>
            <person name="Castanera R."/>
            <person name="Alfaro M."/>
            <person name="Ramirez L."/>
            <person name="Pisabarro A.G."/>
            <person name="Kuo A."/>
            <person name="Tritt A."/>
            <person name="Lipzen A."/>
            <person name="He G."/>
            <person name="Yan M."/>
            <person name="Ng V."/>
            <person name="Cullen D."/>
            <person name="Martin F."/>
            <person name="Rosso M.-N."/>
            <person name="Henrissat B."/>
            <person name="Hibbett D."/>
            <person name="Martinez A.T."/>
            <person name="Grigoriev I.V."/>
        </authorList>
    </citation>
    <scope>NUCLEOTIDE SEQUENCE</scope>
    <source>
        <strain evidence="1">AH 44721</strain>
    </source>
</reference>
<organism evidence="1 2">
    <name type="scientific">Gymnopilus junonius</name>
    <name type="common">Spectacular rustgill mushroom</name>
    <name type="synonym">Gymnopilus spectabilis subsp. junonius</name>
    <dbReference type="NCBI Taxonomy" id="109634"/>
    <lineage>
        <taxon>Eukaryota</taxon>
        <taxon>Fungi</taxon>
        <taxon>Dikarya</taxon>
        <taxon>Basidiomycota</taxon>
        <taxon>Agaricomycotina</taxon>
        <taxon>Agaricomycetes</taxon>
        <taxon>Agaricomycetidae</taxon>
        <taxon>Agaricales</taxon>
        <taxon>Agaricineae</taxon>
        <taxon>Hymenogastraceae</taxon>
        <taxon>Gymnopilus</taxon>
    </lineage>
</organism>
<dbReference type="AlphaFoldDB" id="A0A9P5TQK4"/>
<gene>
    <name evidence="1" type="ORF">CPB84DRAFT_1676925</name>
</gene>